<organism evidence="1 2">
    <name type="scientific">Protopolystoma xenopodis</name>
    <dbReference type="NCBI Taxonomy" id="117903"/>
    <lineage>
        <taxon>Eukaryota</taxon>
        <taxon>Metazoa</taxon>
        <taxon>Spiralia</taxon>
        <taxon>Lophotrochozoa</taxon>
        <taxon>Platyhelminthes</taxon>
        <taxon>Monogenea</taxon>
        <taxon>Polyopisthocotylea</taxon>
        <taxon>Polystomatidea</taxon>
        <taxon>Polystomatidae</taxon>
        <taxon>Protopolystoma</taxon>
    </lineage>
</organism>
<evidence type="ECO:0000313" key="2">
    <source>
        <dbReference type="Proteomes" id="UP000784294"/>
    </source>
</evidence>
<keyword evidence="2" id="KW-1185">Reference proteome</keyword>
<dbReference type="OrthoDB" id="277191at2759"/>
<accession>A0A3S5B2U1</accession>
<dbReference type="SUPFAM" id="SSF63411">
    <property type="entry name" value="LuxS/MPP-like metallohydrolase"/>
    <property type="match status" value="1"/>
</dbReference>
<dbReference type="Proteomes" id="UP000784294">
    <property type="component" value="Unassembled WGS sequence"/>
</dbReference>
<reference evidence="1" key="1">
    <citation type="submission" date="2018-11" db="EMBL/GenBank/DDBJ databases">
        <authorList>
            <consortium name="Pathogen Informatics"/>
        </authorList>
    </citation>
    <scope>NUCLEOTIDE SEQUENCE</scope>
</reference>
<dbReference type="InterPro" id="IPR011249">
    <property type="entry name" value="Metalloenz_LuxS/M16"/>
</dbReference>
<dbReference type="AlphaFoldDB" id="A0A3S5B2U1"/>
<proteinExistence type="predicted"/>
<sequence>MERDLSQYHAPLPEVAHCVIGLETCGVHDKHFVTACLLNSLLGGGGSFSVGGPGKGMHTRLYSNVLNESVNTIEHSFNFISMP</sequence>
<dbReference type="GO" id="GO:0046872">
    <property type="term" value="F:metal ion binding"/>
    <property type="evidence" value="ECO:0007669"/>
    <property type="project" value="InterPro"/>
</dbReference>
<comment type="caution">
    <text evidence="1">The sequence shown here is derived from an EMBL/GenBank/DDBJ whole genome shotgun (WGS) entry which is preliminary data.</text>
</comment>
<name>A0A3S5B2U1_9PLAT</name>
<dbReference type="EMBL" id="CAAALY010292252">
    <property type="protein sequence ID" value="VEL44225.1"/>
    <property type="molecule type" value="Genomic_DNA"/>
</dbReference>
<protein>
    <submittedName>
        <fullName evidence="1">Uncharacterized protein</fullName>
    </submittedName>
</protein>
<dbReference type="Gene3D" id="3.30.830.10">
    <property type="entry name" value="Metalloenzyme, LuxS/M16 peptidase-like"/>
    <property type="match status" value="1"/>
</dbReference>
<evidence type="ECO:0000313" key="1">
    <source>
        <dbReference type="EMBL" id="VEL44225.1"/>
    </source>
</evidence>
<gene>
    <name evidence="1" type="ORF">PXEA_LOCUS37665</name>
</gene>